<keyword evidence="11" id="KW-1185">Reference proteome</keyword>
<dbReference type="Gene3D" id="1.10.287.460">
    <property type="entry name" value="Peptidyl-prolyl cis-trans isomerase, FKBP-type, N-terminal domain"/>
    <property type="match status" value="1"/>
</dbReference>
<dbReference type="Gene3D" id="3.10.50.40">
    <property type="match status" value="1"/>
</dbReference>
<evidence type="ECO:0000256" key="6">
    <source>
        <dbReference type="RuleBase" id="RU003915"/>
    </source>
</evidence>
<sequence>MKFIVKPTLVAVAVMALMGCNEAAEKKAVVLETEDQKQSYALGASIGSYMNNNLTEQEKFGVVLDKELLMAGFTESLNGSAQLEQEEIQQLLMALDQKVNEKKQAQATIDNEKSLDAGKNFLAENAKVEGVQTTESGLQYQVITAAEGVKPTATDTVKVHYTGKLIDGTTFDSSVDRGEPIEFPLNRVIKGWTEGVQLMNVGSKYKFVIPSELAYGPNGTGPIPGNATLVFEVELIDIVTPAAPATEEAAAH</sequence>
<accession>A0ABZ0GMA3</accession>
<dbReference type="PANTHER" id="PTHR43811:SF19">
    <property type="entry name" value="39 KDA FK506-BINDING NUCLEAR PROTEIN"/>
    <property type="match status" value="1"/>
</dbReference>
<dbReference type="EMBL" id="CP136600">
    <property type="protein sequence ID" value="WOH36903.1"/>
    <property type="molecule type" value="Genomic_DNA"/>
</dbReference>
<reference evidence="10 11" key="1">
    <citation type="submission" date="2023-09" db="EMBL/GenBank/DDBJ databases">
        <authorList>
            <person name="Qi X."/>
        </authorList>
    </citation>
    <scope>NUCLEOTIDE SEQUENCE [LARGE SCALE GENOMIC DNA]</scope>
    <source>
        <strain evidence="10 11">S1-1</strain>
    </source>
</reference>
<dbReference type="InterPro" id="IPR001179">
    <property type="entry name" value="PPIase_FKBP_dom"/>
</dbReference>
<evidence type="ECO:0000256" key="4">
    <source>
        <dbReference type="ARBA" id="ARBA00023235"/>
    </source>
</evidence>
<gene>
    <name evidence="10" type="primary">fkpA</name>
    <name evidence="10" type="ORF">RI844_16225</name>
</gene>
<protein>
    <recommendedName>
        <fullName evidence="6">Peptidyl-prolyl cis-trans isomerase</fullName>
        <ecNumber evidence="6">5.2.1.8</ecNumber>
    </recommendedName>
</protein>
<name>A0ABZ0GMA3_9GAMM</name>
<evidence type="ECO:0000313" key="11">
    <source>
        <dbReference type="Proteomes" id="UP001301442"/>
    </source>
</evidence>
<feature type="domain" description="PPIase FKBP-type" evidence="9">
    <location>
        <begin position="154"/>
        <end position="239"/>
    </location>
</feature>
<feature type="signal peptide" evidence="8">
    <location>
        <begin position="1"/>
        <end position="23"/>
    </location>
</feature>
<evidence type="ECO:0000256" key="2">
    <source>
        <dbReference type="ARBA" id="ARBA00006577"/>
    </source>
</evidence>
<dbReference type="InterPro" id="IPR036944">
    <property type="entry name" value="PPIase_FKBP_N_sf"/>
</dbReference>
<dbReference type="Pfam" id="PF01346">
    <property type="entry name" value="FKBP_N"/>
    <property type="match status" value="1"/>
</dbReference>
<evidence type="ECO:0000256" key="8">
    <source>
        <dbReference type="SAM" id="SignalP"/>
    </source>
</evidence>
<evidence type="ECO:0000256" key="3">
    <source>
        <dbReference type="ARBA" id="ARBA00023110"/>
    </source>
</evidence>
<feature type="coiled-coil region" evidence="7">
    <location>
        <begin position="81"/>
        <end position="115"/>
    </location>
</feature>
<dbReference type="InterPro" id="IPR046357">
    <property type="entry name" value="PPIase_dom_sf"/>
</dbReference>
<dbReference type="GO" id="GO:0003755">
    <property type="term" value="F:peptidyl-prolyl cis-trans isomerase activity"/>
    <property type="evidence" value="ECO:0007669"/>
    <property type="project" value="UniProtKB-EC"/>
</dbReference>
<evidence type="ECO:0000256" key="7">
    <source>
        <dbReference type="SAM" id="Coils"/>
    </source>
</evidence>
<dbReference type="Pfam" id="PF00254">
    <property type="entry name" value="FKBP_C"/>
    <property type="match status" value="1"/>
</dbReference>
<evidence type="ECO:0000256" key="5">
    <source>
        <dbReference type="PROSITE-ProRule" id="PRU00277"/>
    </source>
</evidence>
<comment type="similarity">
    <text evidence="2 6">Belongs to the FKBP-type PPIase family.</text>
</comment>
<dbReference type="Proteomes" id="UP001301442">
    <property type="component" value="Chromosome"/>
</dbReference>
<proteinExistence type="inferred from homology"/>
<evidence type="ECO:0000256" key="1">
    <source>
        <dbReference type="ARBA" id="ARBA00000971"/>
    </source>
</evidence>
<keyword evidence="8" id="KW-0732">Signal</keyword>
<evidence type="ECO:0000313" key="10">
    <source>
        <dbReference type="EMBL" id="WOH36903.1"/>
    </source>
</evidence>
<comment type="catalytic activity">
    <reaction evidence="1 5 6">
        <text>[protein]-peptidylproline (omega=180) = [protein]-peptidylproline (omega=0)</text>
        <dbReference type="Rhea" id="RHEA:16237"/>
        <dbReference type="Rhea" id="RHEA-COMP:10747"/>
        <dbReference type="Rhea" id="RHEA-COMP:10748"/>
        <dbReference type="ChEBI" id="CHEBI:83833"/>
        <dbReference type="ChEBI" id="CHEBI:83834"/>
        <dbReference type="EC" id="5.2.1.8"/>
    </reaction>
</comment>
<dbReference type="SUPFAM" id="SSF54534">
    <property type="entry name" value="FKBP-like"/>
    <property type="match status" value="1"/>
</dbReference>
<dbReference type="PROSITE" id="PS50059">
    <property type="entry name" value="FKBP_PPIASE"/>
    <property type="match status" value="1"/>
</dbReference>
<dbReference type="NCBIfam" id="NF008150">
    <property type="entry name" value="PRK10902.1"/>
    <property type="match status" value="1"/>
</dbReference>
<keyword evidence="7" id="KW-0175">Coiled coil</keyword>
<organism evidence="10 11">
    <name type="scientific">Thalassotalea fonticola</name>
    <dbReference type="NCBI Taxonomy" id="3065649"/>
    <lineage>
        <taxon>Bacteria</taxon>
        <taxon>Pseudomonadati</taxon>
        <taxon>Pseudomonadota</taxon>
        <taxon>Gammaproteobacteria</taxon>
        <taxon>Alteromonadales</taxon>
        <taxon>Colwelliaceae</taxon>
        <taxon>Thalassotalea</taxon>
    </lineage>
</organism>
<keyword evidence="3 5" id="KW-0697">Rotamase</keyword>
<dbReference type="PANTHER" id="PTHR43811">
    <property type="entry name" value="FKBP-TYPE PEPTIDYL-PROLYL CIS-TRANS ISOMERASE FKPA"/>
    <property type="match status" value="1"/>
</dbReference>
<dbReference type="RefSeq" id="WP_348395713.1">
    <property type="nucleotide sequence ID" value="NZ_CP136600.1"/>
</dbReference>
<keyword evidence="4 5" id="KW-0413">Isomerase</keyword>
<evidence type="ECO:0000259" key="9">
    <source>
        <dbReference type="PROSITE" id="PS50059"/>
    </source>
</evidence>
<dbReference type="PROSITE" id="PS51257">
    <property type="entry name" value="PROKAR_LIPOPROTEIN"/>
    <property type="match status" value="1"/>
</dbReference>
<dbReference type="EC" id="5.2.1.8" evidence="6"/>
<dbReference type="InterPro" id="IPR000774">
    <property type="entry name" value="PPIase_FKBP_N"/>
</dbReference>
<feature type="chain" id="PRO_5045269607" description="Peptidyl-prolyl cis-trans isomerase" evidence="8">
    <location>
        <begin position="24"/>
        <end position="252"/>
    </location>
</feature>